<dbReference type="PANTHER" id="PTHR32060">
    <property type="entry name" value="TAIL-SPECIFIC PROTEASE"/>
    <property type="match status" value="1"/>
</dbReference>
<evidence type="ECO:0000259" key="2">
    <source>
        <dbReference type="Pfam" id="PF03572"/>
    </source>
</evidence>
<dbReference type="RefSeq" id="WP_243746068.1">
    <property type="nucleotide sequence ID" value="NZ_SNZH01000009.1"/>
</dbReference>
<dbReference type="EMBL" id="SNZH01000009">
    <property type="protein sequence ID" value="TDR41985.1"/>
    <property type="molecule type" value="Genomic_DNA"/>
</dbReference>
<evidence type="ECO:0000256" key="1">
    <source>
        <dbReference type="SAM" id="SignalP"/>
    </source>
</evidence>
<dbReference type="SUPFAM" id="SSF52096">
    <property type="entry name" value="ClpP/crotonase"/>
    <property type="match status" value="1"/>
</dbReference>
<dbReference type="Gene3D" id="3.90.226.10">
    <property type="entry name" value="2-enoyl-CoA Hydratase, Chain A, domain 1"/>
    <property type="match status" value="1"/>
</dbReference>
<dbReference type="AlphaFoldDB" id="A0A4R6YU47"/>
<dbReference type="GO" id="GO:0004175">
    <property type="term" value="F:endopeptidase activity"/>
    <property type="evidence" value="ECO:0007669"/>
    <property type="project" value="TreeGrafter"/>
</dbReference>
<keyword evidence="1" id="KW-0732">Signal</keyword>
<evidence type="ECO:0000313" key="4">
    <source>
        <dbReference type="Proteomes" id="UP000295293"/>
    </source>
</evidence>
<name>A0A4R6YU47_9GAMM</name>
<organism evidence="3 4">
    <name type="scientific">Tahibacter aquaticus</name>
    <dbReference type="NCBI Taxonomy" id="520092"/>
    <lineage>
        <taxon>Bacteria</taxon>
        <taxon>Pseudomonadati</taxon>
        <taxon>Pseudomonadota</taxon>
        <taxon>Gammaproteobacteria</taxon>
        <taxon>Lysobacterales</taxon>
        <taxon>Rhodanobacteraceae</taxon>
        <taxon>Tahibacter</taxon>
    </lineage>
</organism>
<proteinExistence type="predicted"/>
<gene>
    <name evidence="3" type="ORF">DFR29_10941</name>
</gene>
<dbReference type="Pfam" id="PF03572">
    <property type="entry name" value="Peptidase_S41"/>
    <property type="match status" value="1"/>
</dbReference>
<dbReference type="Proteomes" id="UP000295293">
    <property type="component" value="Unassembled WGS sequence"/>
</dbReference>
<dbReference type="InterPro" id="IPR029045">
    <property type="entry name" value="ClpP/crotonase-like_dom_sf"/>
</dbReference>
<feature type="signal peptide" evidence="1">
    <location>
        <begin position="1"/>
        <end position="23"/>
    </location>
</feature>
<dbReference type="InterPro" id="IPR005151">
    <property type="entry name" value="Tail-specific_protease"/>
</dbReference>
<keyword evidence="4" id="KW-1185">Reference proteome</keyword>
<protein>
    <submittedName>
        <fullName evidence="3">Peptidase S41-like protein</fullName>
    </submittedName>
</protein>
<dbReference type="GO" id="GO:0030288">
    <property type="term" value="C:outer membrane-bounded periplasmic space"/>
    <property type="evidence" value="ECO:0007669"/>
    <property type="project" value="TreeGrafter"/>
</dbReference>
<dbReference type="PANTHER" id="PTHR32060:SF30">
    <property type="entry name" value="CARBOXY-TERMINAL PROCESSING PROTEASE CTPA"/>
    <property type="match status" value="1"/>
</dbReference>
<reference evidence="3 4" key="1">
    <citation type="submission" date="2019-03" db="EMBL/GenBank/DDBJ databases">
        <title>Genomic Encyclopedia of Type Strains, Phase IV (KMG-IV): sequencing the most valuable type-strain genomes for metagenomic binning, comparative biology and taxonomic classification.</title>
        <authorList>
            <person name="Goeker M."/>
        </authorList>
    </citation>
    <scope>NUCLEOTIDE SEQUENCE [LARGE SCALE GENOMIC DNA]</scope>
    <source>
        <strain evidence="3 4">DSM 21667</strain>
    </source>
</reference>
<comment type="caution">
    <text evidence="3">The sequence shown here is derived from an EMBL/GenBank/DDBJ whole genome shotgun (WGS) entry which is preliminary data.</text>
</comment>
<dbReference type="GO" id="GO:0008236">
    <property type="term" value="F:serine-type peptidase activity"/>
    <property type="evidence" value="ECO:0007669"/>
    <property type="project" value="InterPro"/>
</dbReference>
<accession>A0A4R6YU47</accession>
<feature type="domain" description="Tail specific protease" evidence="2">
    <location>
        <begin position="255"/>
        <end position="422"/>
    </location>
</feature>
<dbReference type="GO" id="GO:0007165">
    <property type="term" value="P:signal transduction"/>
    <property type="evidence" value="ECO:0007669"/>
    <property type="project" value="TreeGrafter"/>
</dbReference>
<dbReference type="GO" id="GO:0006508">
    <property type="term" value="P:proteolysis"/>
    <property type="evidence" value="ECO:0007669"/>
    <property type="project" value="InterPro"/>
</dbReference>
<evidence type="ECO:0000313" key="3">
    <source>
        <dbReference type="EMBL" id="TDR41985.1"/>
    </source>
</evidence>
<sequence length="493" mass="54758">MCHRLLAAVLFVLCAFCAGGRVAAADAMSFDAAAIQADIDVLQQAYETLHPGLYRYNTAESMRGHFAVLRAALHGRRSLAEVYLALSEFAAKVRCGHTYANFYNQPKAIQAALFEGRNRVPFEFRWLDGRMWVTRDLSGRRLLARGSEILSINGVATSDILAQLLPIARADGSNDAKRVAQLEVQGVDRYEAFDIFLPLYFPQIQAEQQLRLRTPGGAVKRVTVQALSDAQRQAARRLKGDDETGGFALEIARDTAVLRMPSWVFYESKWDWKGFIQRSFDTIARKRIQVLVIDLRGNEGGIDAGDALLQHLIDSPVQLFDPPRLVRYRAVPDALAPLLHTWDKSFKNWGDDAQPYDAHFFRLRDEPQASTPRRIEPALPRFRGRVFVLVGATNSSATFQFAQQVQKAGLATLVGQTTGGNQRGINGGAFFFLRLPNTQVEMDLPLIARFPVGDPPDAGIEPDIRVVPTPQDIAAGTDTEMAAVREALRRPAQ</sequence>
<feature type="chain" id="PRO_5020859453" evidence="1">
    <location>
        <begin position="24"/>
        <end position="493"/>
    </location>
</feature>